<sequence length="71" mass="8057">MTKKVTITLEENLIEELGLVAYETGKKKAQVIREALQEYFDVLSVTKTVQDYKMGTLKTISHKDVRAELGL</sequence>
<accession>Q30SD9</accession>
<dbReference type="Proteomes" id="UP000002714">
    <property type="component" value="Chromosome"/>
</dbReference>
<evidence type="ECO:0000313" key="1">
    <source>
        <dbReference type="EMBL" id="ABB44092.1"/>
    </source>
</evidence>
<protein>
    <submittedName>
        <fullName evidence="1">CopG-like DNA-binding</fullName>
    </submittedName>
</protein>
<organism evidence="1 2">
    <name type="scientific">Sulfurimonas denitrificans (strain ATCC 33889 / DSM 1251)</name>
    <name type="common">Thiomicrospira denitrificans (strain ATCC 33889 / DSM 1251)</name>
    <dbReference type="NCBI Taxonomy" id="326298"/>
    <lineage>
        <taxon>Bacteria</taxon>
        <taxon>Pseudomonadati</taxon>
        <taxon>Campylobacterota</taxon>
        <taxon>Epsilonproteobacteria</taxon>
        <taxon>Campylobacterales</taxon>
        <taxon>Sulfurimonadaceae</taxon>
        <taxon>Sulfurimonas</taxon>
    </lineage>
</organism>
<dbReference type="HOGENOM" id="CLU_2738530_0_0_7"/>
<dbReference type="GO" id="GO:0006355">
    <property type="term" value="P:regulation of DNA-templated transcription"/>
    <property type="evidence" value="ECO:0007669"/>
    <property type="project" value="InterPro"/>
</dbReference>
<dbReference type="eggNOG" id="ENOG5032I2N">
    <property type="taxonomic scope" value="Bacteria"/>
</dbReference>
<dbReference type="Gene3D" id="1.10.1220.10">
    <property type="entry name" value="Met repressor-like"/>
    <property type="match status" value="1"/>
</dbReference>
<dbReference type="InterPro" id="IPR013321">
    <property type="entry name" value="Arc_rbn_hlx_hlx"/>
</dbReference>
<dbReference type="SUPFAM" id="SSF47598">
    <property type="entry name" value="Ribbon-helix-helix"/>
    <property type="match status" value="1"/>
</dbReference>
<dbReference type="InterPro" id="IPR010985">
    <property type="entry name" value="Ribbon_hlx_hlx"/>
</dbReference>
<name>Q30SD9_SULDN</name>
<keyword evidence="1" id="KW-0238">DNA-binding</keyword>
<dbReference type="KEGG" id="tdn:Suden_0813"/>
<gene>
    <name evidence="1" type="ordered locus">Suden_0813</name>
</gene>
<proteinExistence type="predicted"/>
<reference evidence="1 2" key="1">
    <citation type="journal article" date="2008" name="Appl. Environ. Microbiol.">
        <title>Genome of the epsilonproteobacterial chemolithoautotroph Sulfurimonas denitrificans.</title>
        <authorList>
            <person name="Sievert S.M."/>
            <person name="Scott K.M."/>
            <person name="Klotz M.G."/>
            <person name="Chain P.S.G."/>
            <person name="Hauser L.J."/>
            <person name="Hemp J."/>
            <person name="Huegler M."/>
            <person name="Land M."/>
            <person name="Lapidus A."/>
            <person name="Larimer F.W."/>
            <person name="Lucas S."/>
            <person name="Malfatti S.A."/>
            <person name="Meyer F."/>
            <person name="Paulsen I.T."/>
            <person name="Ren Q."/>
            <person name="Simon J."/>
            <person name="Bailey K."/>
            <person name="Diaz E."/>
            <person name="Fitzpatrick K.A."/>
            <person name="Glover B."/>
            <person name="Gwatney N."/>
            <person name="Korajkic A."/>
            <person name="Long A."/>
            <person name="Mobberley J.M."/>
            <person name="Pantry S.N."/>
            <person name="Pazder G."/>
            <person name="Peterson S."/>
            <person name="Quintanilla J.D."/>
            <person name="Sprinkle R."/>
            <person name="Stephens J."/>
            <person name="Thomas P."/>
            <person name="Vaughn R."/>
            <person name="Weber M.J."/>
            <person name="Wooten L.L."/>
        </authorList>
    </citation>
    <scope>NUCLEOTIDE SEQUENCE [LARGE SCALE GENOMIC DNA]</scope>
    <source>
        <strain evidence="2">ATCC 33889 / DSM 1251</strain>
    </source>
</reference>
<dbReference type="AlphaFoldDB" id="Q30SD9"/>
<keyword evidence="2" id="KW-1185">Reference proteome</keyword>
<dbReference type="GO" id="GO:0003677">
    <property type="term" value="F:DNA binding"/>
    <property type="evidence" value="ECO:0007669"/>
    <property type="project" value="UniProtKB-KW"/>
</dbReference>
<dbReference type="OrthoDB" id="5348439at2"/>
<dbReference type="EMBL" id="CP000153">
    <property type="protein sequence ID" value="ABB44092.1"/>
    <property type="molecule type" value="Genomic_DNA"/>
</dbReference>
<evidence type="ECO:0000313" key="2">
    <source>
        <dbReference type="Proteomes" id="UP000002714"/>
    </source>
</evidence>
<dbReference type="RefSeq" id="WP_011372445.1">
    <property type="nucleotide sequence ID" value="NC_007575.1"/>
</dbReference>